<comment type="caution">
    <text evidence="2">The sequence shown here is derived from an EMBL/GenBank/DDBJ whole genome shotgun (WGS) entry which is preliminary data.</text>
</comment>
<keyword evidence="1" id="KW-0812">Transmembrane</keyword>
<protein>
    <submittedName>
        <fullName evidence="2">Uncharacterized protein</fullName>
    </submittedName>
</protein>
<feature type="transmembrane region" description="Helical" evidence="1">
    <location>
        <begin position="32"/>
        <end position="48"/>
    </location>
</feature>
<evidence type="ECO:0000313" key="2">
    <source>
        <dbReference type="EMBL" id="CAG5092689.1"/>
    </source>
</evidence>
<accession>A0ABN7S5B8</accession>
<gene>
    <name evidence="2" type="primary">txxe 3336</name>
    <name evidence="2" type="ORF">TXXE_18540</name>
</gene>
<sequence length="82" mass="9682">MKINLIFLLIGLALTIISKILQYVYKSKIGDMIVIPAAVFFLYWQSFFRSPNLPIYWAEMMEPKQPRKSVFGLVWQSYLFKS</sequence>
<organism evidence="2 3">
    <name type="scientific">Thermobacillus xylanilyticus</name>
    <dbReference type="NCBI Taxonomy" id="76633"/>
    <lineage>
        <taxon>Bacteria</taxon>
        <taxon>Bacillati</taxon>
        <taxon>Bacillota</taxon>
        <taxon>Bacilli</taxon>
        <taxon>Bacillales</taxon>
        <taxon>Paenibacillaceae</taxon>
        <taxon>Thermobacillus</taxon>
    </lineage>
</organism>
<dbReference type="Proteomes" id="UP000681526">
    <property type="component" value="Unassembled WGS sequence"/>
</dbReference>
<dbReference type="RefSeq" id="WP_213486639.1">
    <property type="nucleotide sequence ID" value="NZ_CAJRAY010000096.1"/>
</dbReference>
<keyword evidence="3" id="KW-1185">Reference proteome</keyword>
<dbReference type="EMBL" id="CAJRAY010000096">
    <property type="protein sequence ID" value="CAG5092689.1"/>
    <property type="molecule type" value="Genomic_DNA"/>
</dbReference>
<name>A0ABN7S5B8_THEXY</name>
<proteinExistence type="predicted"/>
<keyword evidence="1" id="KW-1133">Transmembrane helix</keyword>
<evidence type="ECO:0000256" key="1">
    <source>
        <dbReference type="SAM" id="Phobius"/>
    </source>
</evidence>
<keyword evidence="1" id="KW-0472">Membrane</keyword>
<reference evidence="2 3" key="1">
    <citation type="submission" date="2021-04" db="EMBL/GenBank/DDBJ databases">
        <authorList>
            <person name="Rakotoarivonina H."/>
        </authorList>
    </citation>
    <scope>NUCLEOTIDE SEQUENCE [LARGE SCALE GENOMIC DNA]</scope>
    <source>
        <strain evidence="2 3">XE</strain>
    </source>
</reference>
<evidence type="ECO:0000313" key="3">
    <source>
        <dbReference type="Proteomes" id="UP000681526"/>
    </source>
</evidence>